<dbReference type="OrthoDB" id="4186058at2759"/>
<reference evidence="2 3" key="1">
    <citation type="journal article" date="2016" name="Genome Biol. Evol.">
        <title>Divergent and convergent evolution of fungal pathogenicity.</title>
        <authorList>
            <person name="Shang Y."/>
            <person name="Xiao G."/>
            <person name="Zheng P."/>
            <person name="Cen K."/>
            <person name="Zhan S."/>
            <person name="Wang C."/>
        </authorList>
    </citation>
    <scope>NUCLEOTIDE SEQUENCE [LARGE SCALE GENOMIC DNA]</scope>
    <source>
        <strain evidence="2 3">RCEF 2490</strain>
    </source>
</reference>
<gene>
    <name evidence="2" type="ORF">AAL_06164</name>
</gene>
<feature type="region of interest" description="Disordered" evidence="1">
    <location>
        <begin position="322"/>
        <end position="359"/>
    </location>
</feature>
<dbReference type="EMBL" id="AZGY01000015">
    <property type="protein sequence ID" value="KZZ92538.1"/>
    <property type="molecule type" value="Genomic_DNA"/>
</dbReference>
<evidence type="ECO:0000313" key="2">
    <source>
        <dbReference type="EMBL" id="KZZ92538.1"/>
    </source>
</evidence>
<feature type="compositionally biased region" description="Basic and acidic residues" evidence="1">
    <location>
        <begin position="140"/>
        <end position="149"/>
    </location>
</feature>
<accession>A0A167ZE41</accession>
<protein>
    <submittedName>
        <fullName evidence="2">Uncharacterized protein</fullName>
    </submittedName>
</protein>
<feature type="compositionally biased region" description="Basic and acidic residues" evidence="1">
    <location>
        <begin position="1"/>
        <end position="11"/>
    </location>
</feature>
<feature type="compositionally biased region" description="Acidic residues" evidence="1">
    <location>
        <begin position="388"/>
        <end position="400"/>
    </location>
</feature>
<feature type="region of interest" description="Disordered" evidence="1">
    <location>
        <begin position="371"/>
        <end position="404"/>
    </location>
</feature>
<evidence type="ECO:0000256" key="1">
    <source>
        <dbReference type="SAM" id="MobiDB-lite"/>
    </source>
</evidence>
<dbReference type="Proteomes" id="UP000078544">
    <property type="component" value="Unassembled WGS sequence"/>
</dbReference>
<evidence type="ECO:0000313" key="3">
    <source>
        <dbReference type="Proteomes" id="UP000078544"/>
    </source>
</evidence>
<feature type="compositionally biased region" description="Basic and acidic residues" evidence="1">
    <location>
        <begin position="19"/>
        <end position="29"/>
    </location>
</feature>
<keyword evidence="3" id="KW-1185">Reference proteome</keyword>
<organism evidence="2 3">
    <name type="scientific">Moelleriella libera RCEF 2490</name>
    <dbReference type="NCBI Taxonomy" id="1081109"/>
    <lineage>
        <taxon>Eukaryota</taxon>
        <taxon>Fungi</taxon>
        <taxon>Dikarya</taxon>
        <taxon>Ascomycota</taxon>
        <taxon>Pezizomycotina</taxon>
        <taxon>Sordariomycetes</taxon>
        <taxon>Hypocreomycetidae</taxon>
        <taxon>Hypocreales</taxon>
        <taxon>Clavicipitaceae</taxon>
        <taxon>Moelleriella</taxon>
    </lineage>
</organism>
<feature type="region of interest" description="Disordered" evidence="1">
    <location>
        <begin position="1"/>
        <end position="195"/>
    </location>
</feature>
<proteinExistence type="predicted"/>
<dbReference type="AlphaFoldDB" id="A0A167ZE41"/>
<comment type="caution">
    <text evidence="2">The sequence shown here is derived from an EMBL/GenBank/DDBJ whole genome shotgun (WGS) entry which is preliminary data.</text>
</comment>
<sequence>MAQLDHPERRPLTPSLILPRERLHAEHPTTARGPTSPPVTPTTSPHEARRPSFSAFLYGPPRSLSQDPNIKPLGNGHQFSYQRAHGTKRPGPNSPTSSSSGAEGDLDSHSYAARRTRRVKPLPLAPSDDANGSSGDGDESERHGRDDNLGHGSDVSMNDDDDGIDKDQCGMRAQTWFGLESTSTPGSSKGGAASVNAEKAGGTLHGTFTNFVRLEMNTLSATDTEADDSGGDPHDTSTNDLLQCQFLIEDVDPMDSGCEGLEVLYPAEIESIRSRSESRHKEFDRGMTRDFKNLRCSNEAPDDEMNVGIEVDQEAHFRDWQRERRRKRRVSMSSSLGKRTHSERSDSDESAAGTLDVNDVGSSAWRTRKRLHRSSLLFQDPPAPRIDELEEPDSDEDEFTSADPLARELPYWTLLEIMEMDAA</sequence>
<name>A0A167ZE41_9HYPO</name>
<feature type="compositionally biased region" description="Low complexity" evidence="1">
    <location>
        <begin position="90"/>
        <end position="103"/>
    </location>
</feature>
<dbReference type="STRING" id="1081109.A0A167ZE41"/>